<evidence type="ECO:0000313" key="1">
    <source>
        <dbReference type="EMBL" id="GHJ84382.1"/>
    </source>
</evidence>
<dbReference type="InterPro" id="IPR016193">
    <property type="entry name" value="Cytidine_deaminase-like"/>
</dbReference>
<dbReference type="GO" id="GO:0003824">
    <property type="term" value="F:catalytic activity"/>
    <property type="evidence" value="ECO:0007669"/>
    <property type="project" value="InterPro"/>
</dbReference>
<dbReference type="AlphaFoldDB" id="A0A8H3TNM8"/>
<proteinExistence type="predicted"/>
<protein>
    <recommendedName>
        <fullName evidence="3">CMP/dCMP-type deaminase domain-containing protein</fullName>
    </recommendedName>
</protein>
<evidence type="ECO:0008006" key="3">
    <source>
        <dbReference type="Google" id="ProtNLM"/>
    </source>
</evidence>
<organism evidence="1 2">
    <name type="scientific">Naganishia liquefaciens</name>
    <dbReference type="NCBI Taxonomy" id="104408"/>
    <lineage>
        <taxon>Eukaryota</taxon>
        <taxon>Fungi</taxon>
        <taxon>Dikarya</taxon>
        <taxon>Basidiomycota</taxon>
        <taxon>Agaricomycotina</taxon>
        <taxon>Tremellomycetes</taxon>
        <taxon>Filobasidiales</taxon>
        <taxon>Filobasidiaceae</taxon>
        <taxon>Naganishia</taxon>
    </lineage>
</organism>
<dbReference type="Gene3D" id="3.40.140.10">
    <property type="entry name" value="Cytidine Deaminase, domain 2"/>
    <property type="match status" value="1"/>
</dbReference>
<dbReference type="SUPFAM" id="SSF53927">
    <property type="entry name" value="Cytidine deaminase-like"/>
    <property type="match status" value="1"/>
</dbReference>
<comment type="caution">
    <text evidence="1">The sequence shown here is derived from an EMBL/GenBank/DDBJ whole genome shotgun (WGS) entry which is preliminary data.</text>
</comment>
<gene>
    <name evidence="1" type="ORF">NliqN6_0784</name>
</gene>
<keyword evidence="2" id="KW-1185">Reference proteome</keyword>
<dbReference type="OrthoDB" id="252265at2759"/>
<sequence>MSIPQQELHGALLNLALAESFACVPSPTAYSVGSVIFLPRSGTQRIELGLSENNRSADALDELFDLLEPHFPVFRSGGLAEDGPAEESPSYGEKVQGLILSSSYSRAIEGNTHAEANALTLLERKISQLPLDVQKRVITATSTGEGEVTHQAVFQAILSRAWLYASMEPCSKRTSGLKSCTEAILASSLKRVYIGVQEPPDYVQCEGIHLLRQGGVKVIHIPGFEEDCLKAARRGLE</sequence>
<dbReference type="Proteomes" id="UP000620104">
    <property type="component" value="Unassembled WGS sequence"/>
</dbReference>
<dbReference type="EMBL" id="BLZA01000007">
    <property type="protein sequence ID" value="GHJ84382.1"/>
    <property type="molecule type" value="Genomic_DNA"/>
</dbReference>
<accession>A0A8H3TNM8</accession>
<name>A0A8H3TNM8_9TREE</name>
<evidence type="ECO:0000313" key="2">
    <source>
        <dbReference type="Proteomes" id="UP000620104"/>
    </source>
</evidence>
<dbReference type="Pfam" id="PF18785">
    <property type="entry name" value="Inv-AAD"/>
    <property type="match status" value="1"/>
</dbReference>
<dbReference type="GO" id="GO:0006139">
    <property type="term" value="P:nucleobase-containing compound metabolic process"/>
    <property type="evidence" value="ECO:0007669"/>
    <property type="project" value="UniProtKB-ARBA"/>
</dbReference>
<reference evidence="1" key="1">
    <citation type="submission" date="2020-07" db="EMBL/GenBank/DDBJ databases">
        <title>Draft Genome Sequence of a Deep-Sea Yeast, Naganishia (Cryptococcus) liquefaciens strain N6.</title>
        <authorList>
            <person name="Han Y.W."/>
            <person name="Kajitani R."/>
            <person name="Morimoto H."/>
            <person name="Parhat M."/>
            <person name="Tsubouchi H."/>
            <person name="Bakenova O."/>
            <person name="Ogata M."/>
            <person name="Argunhan B."/>
            <person name="Aoki R."/>
            <person name="Kajiwara S."/>
            <person name="Itoh T."/>
            <person name="Iwasaki H."/>
        </authorList>
    </citation>
    <scope>NUCLEOTIDE SEQUENCE</scope>
    <source>
        <strain evidence="1">N6</strain>
    </source>
</reference>